<dbReference type="Proteomes" id="UP001732720">
    <property type="component" value="Chromosome 11"/>
</dbReference>
<protein>
    <submittedName>
        <fullName evidence="2">C-C motif chemokine 14-like isoform X1</fullName>
    </submittedName>
</protein>
<evidence type="ECO:0000313" key="2">
    <source>
        <dbReference type="RefSeq" id="XP_073902366.1"/>
    </source>
</evidence>
<gene>
    <name evidence="2" type="primary">LOC109693489</name>
</gene>
<proteinExistence type="predicted"/>
<keyword evidence="1" id="KW-1185">Reference proteome</keyword>
<organism evidence="1 2">
    <name type="scientific">Castor canadensis</name>
    <name type="common">American beaver</name>
    <dbReference type="NCBI Taxonomy" id="51338"/>
    <lineage>
        <taxon>Eukaryota</taxon>
        <taxon>Metazoa</taxon>
        <taxon>Chordata</taxon>
        <taxon>Craniata</taxon>
        <taxon>Vertebrata</taxon>
        <taxon>Euteleostomi</taxon>
        <taxon>Mammalia</taxon>
        <taxon>Eutheria</taxon>
        <taxon>Euarchontoglires</taxon>
        <taxon>Glires</taxon>
        <taxon>Rodentia</taxon>
        <taxon>Castorimorpha</taxon>
        <taxon>Castoridae</taxon>
        <taxon>Castor</taxon>
    </lineage>
</organism>
<reference evidence="2" key="1">
    <citation type="submission" date="2025-08" db="UniProtKB">
        <authorList>
            <consortium name="RefSeq"/>
        </authorList>
    </citation>
    <scope>IDENTIFICATION</scope>
</reference>
<sequence length="184" mass="20489">MEISVAALSFLILAAAFGSQALVIHGVKIMEFLSTEHQFEPPIVQKDFHQPSDCCFSYISRKIQCSNMEDYFLTSSGCSKPGIISFLRMKVPMATISFLLLLITINTTLGAKAEASSRGPYHPSECCFTYITHAIPHHRISSFYETSGECPKPGVVFITKKGHSICASPQDEWVQDYIKDLEEN</sequence>
<evidence type="ECO:0000313" key="1">
    <source>
        <dbReference type="Proteomes" id="UP001732720"/>
    </source>
</evidence>
<accession>A0AC58KBV4</accession>
<dbReference type="RefSeq" id="XP_073902366.1">
    <property type="nucleotide sequence ID" value="XM_074046265.1"/>
</dbReference>
<name>A0AC58KBV4_CASCN</name>